<reference evidence="1" key="1">
    <citation type="submission" date="2020-08" db="EMBL/GenBank/DDBJ databases">
        <title>Multicomponent nature underlies the extraordinary mechanical properties of spider dragline silk.</title>
        <authorList>
            <person name="Kono N."/>
            <person name="Nakamura H."/>
            <person name="Mori M."/>
            <person name="Yoshida Y."/>
            <person name="Ohtoshi R."/>
            <person name="Malay A.D."/>
            <person name="Moran D.A.P."/>
            <person name="Tomita M."/>
            <person name="Numata K."/>
            <person name="Arakawa K."/>
        </authorList>
    </citation>
    <scope>NUCLEOTIDE SEQUENCE</scope>
</reference>
<protein>
    <submittedName>
        <fullName evidence="1">G-protein coupled receptor</fullName>
    </submittedName>
</protein>
<gene>
    <name evidence="1" type="primary">NCL1_46047</name>
    <name evidence="1" type="ORF">NPIL_227691</name>
</gene>
<feature type="non-terminal residue" evidence="1">
    <location>
        <position position="248"/>
    </location>
</feature>
<name>A0A8X6P2X9_NEPPI</name>
<comment type="caution">
    <text evidence="1">The sequence shown here is derived from an EMBL/GenBank/DDBJ whole genome shotgun (WGS) entry which is preliminary data.</text>
</comment>
<evidence type="ECO:0000313" key="2">
    <source>
        <dbReference type="Proteomes" id="UP000887013"/>
    </source>
</evidence>
<evidence type="ECO:0000313" key="1">
    <source>
        <dbReference type="EMBL" id="GFT46553.1"/>
    </source>
</evidence>
<keyword evidence="2" id="KW-1185">Reference proteome</keyword>
<accession>A0A8X6P2X9</accession>
<dbReference type="EMBL" id="BMAW01111160">
    <property type="protein sequence ID" value="GFT46553.1"/>
    <property type="molecule type" value="Genomic_DNA"/>
</dbReference>
<dbReference type="OrthoDB" id="9970547at2759"/>
<sequence length="248" mass="28435">MLDYKYPILSGCVLVIFSIKVFAQFDWQIRDGFDDITSRMGKVGADNCKVVDRNALFLPQDSVTHVPNIRQIGIDPVLPNRTNLLQLHNMALSRAFFYSFILQRAADDDEPGFMYYFLSAISDVAANRFINSSAIYFSPNMSFTPSYKGFFNKTMPLFAPRAFRSDDFNDPFHLERISTLNTIEAVDLGAIPNNSMSMNYTHSHYKINDWYSAWLPDFTRRQDSKTTYSVQITHANGTNETFTWHGPP</sequence>
<proteinExistence type="predicted"/>
<organism evidence="1 2">
    <name type="scientific">Nephila pilipes</name>
    <name type="common">Giant wood spider</name>
    <name type="synonym">Nephila maculata</name>
    <dbReference type="NCBI Taxonomy" id="299642"/>
    <lineage>
        <taxon>Eukaryota</taxon>
        <taxon>Metazoa</taxon>
        <taxon>Ecdysozoa</taxon>
        <taxon>Arthropoda</taxon>
        <taxon>Chelicerata</taxon>
        <taxon>Arachnida</taxon>
        <taxon>Araneae</taxon>
        <taxon>Araneomorphae</taxon>
        <taxon>Entelegynae</taxon>
        <taxon>Araneoidea</taxon>
        <taxon>Nephilidae</taxon>
        <taxon>Nephila</taxon>
    </lineage>
</organism>
<dbReference type="AlphaFoldDB" id="A0A8X6P2X9"/>
<dbReference type="Proteomes" id="UP000887013">
    <property type="component" value="Unassembled WGS sequence"/>
</dbReference>
<keyword evidence="1" id="KW-0675">Receptor</keyword>